<dbReference type="InterPro" id="IPR003115">
    <property type="entry name" value="ParB_N"/>
</dbReference>
<name>A0A8B3CL05_9LEPT</name>
<comment type="caution">
    <text evidence="2">The sequence shown here is derived from an EMBL/GenBank/DDBJ whole genome shotgun (WGS) entry which is preliminary data.</text>
</comment>
<dbReference type="InterPro" id="IPR036086">
    <property type="entry name" value="ParB/Sulfiredoxin_sf"/>
</dbReference>
<dbReference type="SUPFAM" id="SSF110849">
    <property type="entry name" value="ParB/Sulfiredoxin"/>
    <property type="match status" value="1"/>
</dbReference>
<organism evidence="2 3">
    <name type="scientific">Leptospira stimsonii</name>
    <dbReference type="NCBI Taxonomy" id="2202203"/>
    <lineage>
        <taxon>Bacteria</taxon>
        <taxon>Pseudomonadati</taxon>
        <taxon>Spirochaetota</taxon>
        <taxon>Spirochaetia</taxon>
        <taxon>Leptospirales</taxon>
        <taxon>Leptospiraceae</taxon>
        <taxon>Leptospira</taxon>
    </lineage>
</organism>
<accession>A0A8B3CL05</accession>
<evidence type="ECO:0000313" key="3">
    <source>
        <dbReference type="Proteomes" id="UP000266669"/>
    </source>
</evidence>
<sequence length="248" mass="28495">MKIDYSDSFQIKQSDLIKHPNLISREIPKEEEDAFNEKIKSIGVTEAVIVVKHPTQNGKYWLLNGDRRSRGNKKAKHATILAKMVVSELTDDVRRYVMYSVNNDGLTMSDDDTVKAIIKEFGKERILKEFRGNISPEERKKLGPPLSEVITKSFGRSLRTNQRYLKEAKAILSGNEPTRVQLKDLDKKKLTTIHKIVKQVQTIDNQTKKLLNEKSKLAKQLKPFGGLKRAIELDLENQKKKKKLNTKK</sequence>
<dbReference type="AlphaFoldDB" id="A0A8B3CL05"/>
<evidence type="ECO:0000259" key="1">
    <source>
        <dbReference type="Pfam" id="PF02195"/>
    </source>
</evidence>
<feature type="domain" description="ParB-like N-terminal" evidence="1">
    <location>
        <begin position="11"/>
        <end position="93"/>
    </location>
</feature>
<dbReference type="EMBL" id="QHCS01000010">
    <property type="protein sequence ID" value="RHX83265.1"/>
    <property type="molecule type" value="Genomic_DNA"/>
</dbReference>
<evidence type="ECO:0000313" key="2">
    <source>
        <dbReference type="EMBL" id="RHX83265.1"/>
    </source>
</evidence>
<proteinExistence type="predicted"/>
<dbReference type="Pfam" id="PF02195">
    <property type="entry name" value="ParB_N"/>
    <property type="match status" value="1"/>
</dbReference>
<dbReference type="Proteomes" id="UP000266669">
    <property type="component" value="Unassembled WGS sequence"/>
</dbReference>
<reference evidence="3" key="1">
    <citation type="submission" date="2018-05" db="EMBL/GenBank/DDBJ databases">
        <title>Leptospira yasudae sp. nov. and Leptospira stimsonii sp. nov., two pathogenic species of the genus Leptospira isolated from environmental sources.</title>
        <authorList>
            <person name="Casanovas-Massana A."/>
            <person name="Hamond C."/>
            <person name="Santos L.A."/>
            <person name="Hacker K.P."/>
            <person name="Balassiano I."/>
            <person name="Medeiros M.A."/>
            <person name="Reis M.G."/>
            <person name="Ko A.I."/>
            <person name="Wunder E.A."/>
        </authorList>
    </citation>
    <scope>NUCLEOTIDE SEQUENCE [LARGE SCALE GENOMIC DNA]</scope>
    <source>
        <strain evidence="3">AMB6-RJ</strain>
    </source>
</reference>
<dbReference type="RefSeq" id="WP_118983992.1">
    <property type="nucleotide sequence ID" value="NZ_QHCS01000010.1"/>
</dbReference>
<protein>
    <submittedName>
        <fullName evidence="2">Chromosome partitioning protein ParB</fullName>
    </submittedName>
</protein>
<gene>
    <name evidence="2" type="ORF">DLM78_22435</name>
</gene>
<dbReference type="Gene3D" id="3.90.1530.10">
    <property type="entry name" value="Conserved hypothetical protein from pyrococcus furiosus pfu- 392566-001, ParB domain"/>
    <property type="match status" value="1"/>
</dbReference>